<accession>A0A7G7BKY1</accession>
<dbReference type="KEGG" id="sfiy:F0344_16365"/>
<dbReference type="AlphaFoldDB" id="A0A7G7BKY1"/>
<dbReference type="GO" id="GO:0004222">
    <property type="term" value="F:metalloendopeptidase activity"/>
    <property type="evidence" value="ECO:0007669"/>
    <property type="project" value="TreeGrafter"/>
</dbReference>
<feature type="domain" description="M23ase beta-sheet core" evidence="3">
    <location>
        <begin position="148"/>
        <end position="256"/>
    </location>
</feature>
<dbReference type="CDD" id="cd12797">
    <property type="entry name" value="M23_peptidase"/>
    <property type="match status" value="1"/>
</dbReference>
<dbReference type="Gene3D" id="2.70.70.10">
    <property type="entry name" value="Glucose Permease (Domain IIA)"/>
    <property type="match status" value="1"/>
</dbReference>
<dbReference type="InterPro" id="IPR016047">
    <property type="entry name" value="M23ase_b-sheet_dom"/>
</dbReference>
<dbReference type="PANTHER" id="PTHR21666:SF270">
    <property type="entry name" value="MUREIN HYDROLASE ACTIVATOR ENVC"/>
    <property type="match status" value="1"/>
</dbReference>
<sequence length="329" mass="35109">MSVRKAAMILYRCCWIVFVALVLASFLSEPLIPYGLTFVPAGAAIAIGLLMGRRSRTERARTVPPVEVEPPVAGRWSALNSPADKVPSHGTHGYGQTYAIDIVAEPEFEPKPLSEEGGEEGGEKAAVRPPFRWLWPVVRRNRDFPAFGAPLLAVADGTVVHASHGQRDHLSRNSGPALAYLMLIEASVRDMTSARRIVGNHLVLDIGDGTYAMYAHLRRGSLRVRAGDTVRAGQELAECGNSGNSTEPHVHFQLMDDPDLDVARGIPFSWRGIGIPANGEHFTAAAPETGPSDADPDATGTGTGTGTGTATASAATRSPDLARDLREMS</sequence>
<dbReference type="PANTHER" id="PTHR21666">
    <property type="entry name" value="PEPTIDASE-RELATED"/>
    <property type="match status" value="1"/>
</dbReference>
<dbReference type="EMBL" id="CP045702">
    <property type="protein sequence ID" value="QNE75996.1"/>
    <property type="molecule type" value="Genomic_DNA"/>
</dbReference>
<reference evidence="5" key="1">
    <citation type="submission" date="2019-10" db="EMBL/GenBank/DDBJ databases">
        <title>Antimicrobial potential of Antarctic Bacteria.</title>
        <authorList>
            <person name="Benaud N."/>
            <person name="Edwards R.J."/>
            <person name="Ferrari B.C."/>
        </authorList>
    </citation>
    <scope>NUCLEOTIDE SEQUENCE [LARGE SCALE GENOMIC DNA]</scope>
    <source>
        <strain evidence="5">NBSH44</strain>
    </source>
</reference>
<dbReference type="InterPro" id="IPR011055">
    <property type="entry name" value="Dup_hybrid_motif"/>
</dbReference>
<proteinExistence type="predicted"/>
<evidence type="ECO:0000313" key="4">
    <source>
        <dbReference type="EMBL" id="QNE75996.1"/>
    </source>
</evidence>
<feature type="transmembrane region" description="Helical" evidence="2">
    <location>
        <begin position="34"/>
        <end position="52"/>
    </location>
</feature>
<evidence type="ECO:0000256" key="1">
    <source>
        <dbReference type="SAM" id="MobiDB-lite"/>
    </source>
</evidence>
<keyword evidence="5" id="KW-1185">Reference proteome</keyword>
<dbReference type="SUPFAM" id="SSF51261">
    <property type="entry name" value="Duplicated hybrid motif"/>
    <property type="match status" value="1"/>
</dbReference>
<feature type="compositionally biased region" description="Basic and acidic residues" evidence="1">
    <location>
        <begin position="320"/>
        <end position="329"/>
    </location>
</feature>
<keyword evidence="2" id="KW-0472">Membrane</keyword>
<name>A0A7G7BKY1_9ACTN</name>
<feature type="region of interest" description="Disordered" evidence="1">
    <location>
        <begin position="281"/>
        <end position="329"/>
    </location>
</feature>
<gene>
    <name evidence="4" type="ORF">F0344_16365</name>
</gene>
<dbReference type="InterPro" id="IPR050570">
    <property type="entry name" value="Cell_wall_metabolism_enzyme"/>
</dbReference>
<organism evidence="4 5">
    <name type="scientific">Streptomyces finlayi</name>
    <dbReference type="NCBI Taxonomy" id="67296"/>
    <lineage>
        <taxon>Bacteria</taxon>
        <taxon>Bacillati</taxon>
        <taxon>Actinomycetota</taxon>
        <taxon>Actinomycetes</taxon>
        <taxon>Kitasatosporales</taxon>
        <taxon>Streptomycetaceae</taxon>
        <taxon>Streptomyces</taxon>
    </lineage>
</organism>
<dbReference type="Pfam" id="PF01551">
    <property type="entry name" value="Peptidase_M23"/>
    <property type="match status" value="1"/>
</dbReference>
<keyword evidence="2" id="KW-0812">Transmembrane</keyword>
<protein>
    <submittedName>
        <fullName evidence="4">Peptidoglycan DD-metalloendopeptidase family protein</fullName>
    </submittedName>
</protein>
<evidence type="ECO:0000313" key="5">
    <source>
        <dbReference type="Proteomes" id="UP000515307"/>
    </source>
</evidence>
<dbReference type="Proteomes" id="UP000515307">
    <property type="component" value="Chromosome"/>
</dbReference>
<feature type="transmembrane region" description="Helical" evidence="2">
    <location>
        <begin position="9"/>
        <end position="28"/>
    </location>
</feature>
<dbReference type="RefSeq" id="WP_185299490.1">
    <property type="nucleotide sequence ID" value="NZ_CP045702.1"/>
</dbReference>
<keyword evidence="2" id="KW-1133">Transmembrane helix</keyword>
<evidence type="ECO:0000259" key="3">
    <source>
        <dbReference type="Pfam" id="PF01551"/>
    </source>
</evidence>
<evidence type="ECO:0000256" key="2">
    <source>
        <dbReference type="SAM" id="Phobius"/>
    </source>
</evidence>